<gene>
    <name evidence="1" type="ORF">H9S92_00265</name>
</gene>
<dbReference type="AlphaFoldDB" id="A0A923PJR5"/>
<keyword evidence="2" id="KW-1185">Reference proteome</keyword>
<dbReference type="RefSeq" id="WP_187464728.1">
    <property type="nucleotide sequence ID" value="NZ_JACSIT010000029.1"/>
</dbReference>
<protein>
    <submittedName>
        <fullName evidence="1">Uncharacterized protein</fullName>
    </submittedName>
</protein>
<proteinExistence type="predicted"/>
<evidence type="ECO:0000313" key="2">
    <source>
        <dbReference type="Proteomes" id="UP000650081"/>
    </source>
</evidence>
<accession>A0A923PJR5</accession>
<name>A0A923PJR5_9BACT</name>
<dbReference type="EMBL" id="JACSIT010000029">
    <property type="protein sequence ID" value="MBC6992584.1"/>
    <property type="molecule type" value="Genomic_DNA"/>
</dbReference>
<sequence>MNSESGVSYQLRLNSDDTNVGTPIEGTGASISFMVSPLVLTTYNVFATNTTTGCENELTDISTVSVEPALDPGTNGTLTICEGETVTAAELFASLNGTPDAGGTWTPVLAGAGTYTYTHAATANCPAVSAEVVVTEEPALDAGTNGTLTICEGETVTAAELFTSLNGTPDAGGIWTPVLAGAGTYTYTHAATANCPAVSAQVVVTEEPALDAGTNGTLTICEGETVTAAELFASLNGTPDAGGTWTPVLAGAGTYTYTHAATANCPAVSAQVVVTEEPALDAGTNGTLTICEGETVTAAELFTSLNGTPDAGGTWTPVLAGAGTYTYTHAATANCPAVSAEVVVTEEPALGAGTNGTLTICEGETVTAAELFASLGGTPDAGGTWTPVLAGAGTYTYTHAATANCPAVSAQVVVTEEPALDAGTNGTLTICEGETVTAAELFTFLNGTPDAGGTWTPVLAGAGTYTYTHAATANCPAVSAQVVVTEEPALDAGTNGTLTICEGETVTAAELFSSLGGTPDAGGTWTPVLAGAGTYTYTHSATANCPAVSAEVVVTEEPALDPGTNGTLTICEGETVTAAELFTSLNGTPDAGGTWTPVLAGAGTYTYTHSATTNCPAVSAQVVVTEELALDPGTNGTLTICEGETVTAAELFTSLGGTPDAGGTWTPVLAGAGTYTYTHAATANCPAVSAQVVVTEEPALDAGTNGTLTICEGETVTAAELFTSLNGTPDAGGTWTPVLAGAGTYTYTHAATANCPAVSAQVVVTEEPALDAGADNDDTFCAGAGAMYDLTALLSGADPGGTWVQTGGATVDISNPASVNFSSAAPGAYTFTYTHAETVNCPADASTMVINVEAVPIAFLVTGGGTYCAHEIMAQSIGLDGSQSGVNYTLFRGATSIETLPGTGAALNFTAQTTAGTYTVVATSTAGELCSSDMAGSAVIVVEDCCVTIEAFVYLEGSVIVPQTGAYALPMRTTLNLSRLLPGQYNENAFEGNIYQPILGVAGQAYNVAPWSYSGTEGIGFDSEMMSANADAGYPATVVDWVLVSLRTNPEDGDEVLCERAGLLHNDGRIEFLSDADCCQIDQSQSYYVVVEHRNHLIVMSHEAVAVVNNTITYDFRDKQSYVSDPFAAGIFLRQKEVLPGVFAMYGGNGDHVSSGSEYTDLTAADYTTWVTNGPQNRAYNLVDYNMDGDVSALDFFLWSMNAPGFTSVKARVE</sequence>
<reference evidence="1" key="1">
    <citation type="submission" date="2020-08" db="EMBL/GenBank/DDBJ databases">
        <title>Lewinella bacteria from marine environments.</title>
        <authorList>
            <person name="Zhong Y."/>
        </authorList>
    </citation>
    <scope>NUCLEOTIDE SEQUENCE</scope>
    <source>
        <strain evidence="1">KCTC 42187</strain>
    </source>
</reference>
<organism evidence="1 2">
    <name type="scientific">Neolewinella lacunae</name>
    <dbReference type="NCBI Taxonomy" id="1517758"/>
    <lineage>
        <taxon>Bacteria</taxon>
        <taxon>Pseudomonadati</taxon>
        <taxon>Bacteroidota</taxon>
        <taxon>Saprospiria</taxon>
        <taxon>Saprospirales</taxon>
        <taxon>Lewinellaceae</taxon>
        <taxon>Neolewinella</taxon>
    </lineage>
</organism>
<dbReference type="Proteomes" id="UP000650081">
    <property type="component" value="Unassembled WGS sequence"/>
</dbReference>
<comment type="caution">
    <text evidence="1">The sequence shown here is derived from an EMBL/GenBank/DDBJ whole genome shotgun (WGS) entry which is preliminary data.</text>
</comment>
<evidence type="ECO:0000313" key="1">
    <source>
        <dbReference type="EMBL" id="MBC6992584.1"/>
    </source>
</evidence>